<protein>
    <recommendedName>
        <fullName evidence="5">VCBS repeat-containing protein</fullName>
    </recommendedName>
</protein>
<dbReference type="Gene3D" id="2.130.10.130">
    <property type="entry name" value="Integrin alpha, N-terminal"/>
    <property type="match status" value="1"/>
</dbReference>
<dbReference type="Proteomes" id="UP000265882">
    <property type="component" value="Unassembled WGS sequence"/>
</dbReference>
<name>A0A3A4MXL2_ABYX5</name>
<dbReference type="EMBL" id="QZKU01000142">
    <property type="protein sequence ID" value="RJP14843.1"/>
    <property type="molecule type" value="Genomic_DNA"/>
</dbReference>
<evidence type="ECO:0000256" key="2">
    <source>
        <dbReference type="SAM" id="SignalP"/>
    </source>
</evidence>
<dbReference type="InterPro" id="IPR028994">
    <property type="entry name" value="Integrin_alpha_N"/>
</dbReference>
<dbReference type="InterPro" id="IPR013517">
    <property type="entry name" value="FG-GAP"/>
</dbReference>
<evidence type="ECO:0000256" key="1">
    <source>
        <dbReference type="ARBA" id="ARBA00022729"/>
    </source>
</evidence>
<proteinExistence type="predicted"/>
<dbReference type="PANTHER" id="PTHR46580">
    <property type="entry name" value="SENSOR KINASE-RELATED"/>
    <property type="match status" value="1"/>
</dbReference>
<keyword evidence="1 2" id="KW-0732">Signal</keyword>
<comment type="caution">
    <text evidence="3">The sequence shown here is derived from an EMBL/GenBank/DDBJ whole genome shotgun (WGS) entry which is preliminary data.</text>
</comment>
<gene>
    <name evidence="3" type="ORF">C4520_21100</name>
</gene>
<accession>A0A3A4MXL2</accession>
<evidence type="ECO:0000313" key="3">
    <source>
        <dbReference type="EMBL" id="RJP14843.1"/>
    </source>
</evidence>
<evidence type="ECO:0008006" key="5">
    <source>
        <dbReference type="Google" id="ProtNLM"/>
    </source>
</evidence>
<feature type="chain" id="PRO_5017217694" description="VCBS repeat-containing protein" evidence="2">
    <location>
        <begin position="24"/>
        <end position="478"/>
    </location>
</feature>
<feature type="signal peptide" evidence="2">
    <location>
        <begin position="1"/>
        <end position="23"/>
    </location>
</feature>
<dbReference type="AlphaFoldDB" id="A0A3A4MXL2"/>
<dbReference type="Pfam" id="PF13517">
    <property type="entry name" value="FG-GAP_3"/>
    <property type="match status" value="1"/>
</dbReference>
<dbReference type="PANTHER" id="PTHR46580:SF4">
    <property type="entry name" value="ATP_GTP-BINDING PROTEIN"/>
    <property type="match status" value="1"/>
</dbReference>
<reference evidence="3 4" key="1">
    <citation type="journal article" date="2017" name="ISME J.">
        <title>Energy and carbon metabolisms in a deep terrestrial subsurface fluid microbial community.</title>
        <authorList>
            <person name="Momper L."/>
            <person name="Jungbluth S.P."/>
            <person name="Lee M.D."/>
            <person name="Amend J.P."/>
        </authorList>
    </citation>
    <scope>NUCLEOTIDE SEQUENCE [LARGE SCALE GENOMIC DNA]</scope>
    <source>
        <strain evidence="3">SURF_5</strain>
    </source>
</reference>
<dbReference type="SUPFAM" id="SSF69318">
    <property type="entry name" value="Integrin alpha N-terminal domain"/>
    <property type="match status" value="2"/>
</dbReference>
<evidence type="ECO:0000313" key="4">
    <source>
        <dbReference type="Proteomes" id="UP000265882"/>
    </source>
</evidence>
<organism evidence="3 4">
    <name type="scientific">Abyssobacteria bacterium (strain SURF_5)</name>
    <dbReference type="NCBI Taxonomy" id="2093360"/>
    <lineage>
        <taxon>Bacteria</taxon>
        <taxon>Pseudomonadati</taxon>
        <taxon>Candidatus Hydrogenedentota</taxon>
        <taxon>Candidatus Abyssobacteria</taxon>
    </lineage>
</organism>
<sequence>MRWSPLLVLPLLAAAFFCLSSHAAGQEDLQYEILSFRLSGIIISAGAGDMNGDGQADLLLFSKPSKESRDKSCSVYLQQDGKFALHPNFEMHLGEQASGVQLDDIDLDGKNDLLSFDGDGVMLFKVSGSNVVNSRRILLHRSLLPPTSRFVASVNWIADLNADGRKDLLVPVVEGMRLFVQDEAFRFAEDRTFEFPVNGSFRQQGDQQSIGYGLPAIALSDFDSDGRIDLGAFDLERMDFFLSNGSSSLDRHESSPLLRKFTKDFIGASSFMDLNADVIPDAVLVLVSQMKNLESEVQIYFGAEDFTYKDSPDQVLAADSSLVLPVFLDATGDGKLEVLLHDIDVGIGFFINYFIRNRIRVETELRRIGEDGRYGERPVVTRAIYIPASEDGTEPARAAGDFNGDGLDDFVVGTSENRLSFFLTNMDDVLPREPSAGLEVPAYGSMSLLNLNDDNRDDLVILYTNDEREGLAVVLVSK</sequence>